<dbReference type="Pfam" id="PF03724">
    <property type="entry name" value="META"/>
    <property type="match status" value="1"/>
</dbReference>
<dbReference type="InterPro" id="IPR038670">
    <property type="entry name" value="HslJ-like_sf"/>
</dbReference>
<dbReference type="InterPro" id="IPR005184">
    <property type="entry name" value="DUF306_Meta_HslJ"/>
</dbReference>
<name>W1N4T3_9GAMM</name>
<protein>
    <recommendedName>
        <fullName evidence="1">DUF306 domain-containing protein</fullName>
    </recommendedName>
</protein>
<dbReference type="InterPro" id="IPR053147">
    <property type="entry name" value="Hsp_HslJ-like"/>
</dbReference>
<dbReference type="eggNOG" id="COG3015">
    <property type="taxonomic scope" value="Bacteria"/>
</dbReference>
<dbReference type="KEGG" id="hhu:AR456_03590"/>
<dbReference type="PATRIC" id="fig|1178482.3.peg.3027"/>
<dbReference type="PANTHER" id="PTHR35535">
    <property type="entry name" value="HEAT SHOCK PROTEIN HSLJ"/>
    <property type="match status" value="1"/>
</dbReference>
<accession>W1N4T3</accession>
<dbReference type="PANTHER" id="PTHR35535:SF1">
    <property type="entry name" value="HEAT SHOCK PROTEIN HSLJ"/>
    <property type="match status" value="1"/>
</dbReference>
<dbReference type="Gene3D" id="2.40.128.270">
    <property type="match status" value="1"/>
</dbReference>
<dbReference type="EMBL" id="AVBC01000039">
    <property type="protein sequence ID" value="ERL49935.1"/>
    <property type="molecule type" value="Genomic_DNA"/>
</dbReference>
<dbReference type="Proteomes" id="UP000019113">
    <property type="component" value="Unassembled WGS sequence"/>
</dbReference>
<gene>
    <name evidence="2" type="ORF">BJB45_02080</name>
</gene>
<evidence type="ECO:0000313" key="3">
    <source>
        <dbReference type="Proteomes" id="UP000019113"/>
    </source>
</evidence>
<evidence type="ECO:0000259" key="1">
    <source>
        <dbReference type="Pfam" id="PF03724"/>
    </source>
</evidence>
<dbReference type="Pfam" id="PF04170">
    <property type="entry name" value="NlpE"/>
    <property type="match status" value="1"/>
</dbReference>
<organism evidence="2 3">
    <name type="scientific">Halomonas huangheensis</name>
    <dbReference type="NCBI Taxonomy" id="1178482"/>
    <lineage>
        <taxon>Bacteria</taxon>
        <taxon>Pseudomonadati</taxon>
        <taxon>Pseudomonadota</taxon>
        <taxon>Gammaproteobacteria</taxon>
        <taxon>Oceanospirillales</taxon>
        <taxon>Halomonadaceae</taxon>
        <taxon>Halomonas</taxon>
    </lineage>
</organism>
<keyword evidence="3" id="KW-1185">Reference proteome</keyword>
<dbReference type="Gene3D" id="2.40.128.640">
    <property type="match status" value="1"/>
</dbReference>
<dbReference type="AlphaFoldDB" id="W1N4T3"/>
<feature type="domain" description="DUF306" evidence="1">
    <location>
        <begin position="133"/>
        <end position="246"/>
    </location>
</feature>
<evidence type="ECO:0000313" key="2">
    <source>
        <dbReference type="EMBL" id="ERL49935.1"/>
    </source>
</evidence>
<comment type="caution">
    <text evidence="2">The sequence shown here is derived from an EMBL/GenBank/DDBJ whole genome shotgun (WGS) entry which is preliminary data.</text>
</comment>
<reference evidence="2 3" key="1">
    <citation type="submission" date="2013-08" db="EMBL/GenBank/DDBJ databases">
        <title>draft genome of Halomonas huanghegensis, strain BJGMM-B45T.</title>
        <authorList>
            <person name="Miao C."/>
            <person name="Wan Y."/>
            <person name="Jin W."/>
        </authorList>
    </citation>
    <scope>NUCLEOTIDE SEQUENCE [LARGE SCALE GENOMIC DNA]</scope>
    <source>
        <strain evidence="2 3">BJGMM-B45</strain>
    </source>
</reference>
<dbReference type="eggNOG" id="COG3187">
    <property type="taxonomic scope" value="Bacteria"/>
</dbReference>
<dbReference type="PROSITE" id="PS51257">
    <property type="entry name" value="PROKAR_LIPOPROTEIN"/>
    <property type="match status" value="1"/>
</dbReference>
<proteinExistence type="predicted"/>
<sequence>MIRLAGLAVVLPLLAGCMPGSSEGDDSALGQLPASFRGHFPCEDCKEIREELALFDDGALLLKRVYLGPGETRRDVIRGSWQSRHARQLSLLNEHGEEVARWQLADNGDLVMNSSAQDKDESRLARLPQYVGEPLEDRYWRVLEIDGQPVDVSDAFTREPHLVLHSSELRIAGSNGCNPLMGSYRLSDGQHIDFEQMASTRGACAPDVMAVAEAFEKVLLATASWRILADHLELHNDAGEVLASFEVVHL</sequence>
<dbReference type="InterPro" id="IPR007298">
    <property type="entry name" value="Cu-R_lipoprotein_NlpE"/>
</dbReference>